<dbReference type="Gene3D" id="1.10.260.40">
    <property type="entry name" value="lambda repressor-like DNA-binding domains"/>
    <property type="match status" value="1"/>
</dbReference>
<dbReference type="GO" id="GO:0003700">
    <property type="term" value="F:DNA-binding transcription factor activity"/>
    <property type="evidence" value="ECO:0007669"/>
    <property type="project" value="TreeGrafter"/>
</dbReference>
<keyword evidence="1" id="KW-0238">DNA-binding</keyword>
<dbReference type="InterPro" id="IPR010982">
    <property type="entry name" value="Lambda_DNA-bd_dom_sf"/>
</dbReference>
<dbReference type="CDD" id="cd00093">
    <property type="entry name" value="HTH_XRE"/>
    <property type="match status" value="1"/>
</dbReference>
<evidence type="ECO:0000313" key="3">
    <source>
        <dbReference type="EMBL" id="CUP84427.1"/>
    </source>
</evidence>
<dbReference type="GO" id="GO:0003677">
    <property type="term" value="F:DNA binding"/>
    <property type="evidence" value="ECO:0007669"/>
    <property type="project" value="UniProtKB-KW"/>
</dbReference>
<evidence type="ECO:0000313" key="4">
    <source>
        <dbReference type="Proteomes" id="UP000095413"/>
    </source>
</evidence>
<dbReference type="SUPFAM" id="SSF47413">
    <property type="entry name" value="lambda repressor-like DNA-binding domains"/>
    <property type="match status" value="1"/>
</dbReference>
<gene>
    <name evidence="3" type="ORF">ERS852533_02755</name>
</gene>
<reference evidence="3 4" key="1">
    <citation type="submission" date="2015-09" db="EMBL/GenBank/DDBJ databases">
        <authorList>
            <consortium name="Pathogen Informatics"/>
        </authorList>
    </citation>
    <scope>NUCLEOTIDE SEQUENCE [LARGE SCALE GENOMIC DNA]</scope>
    <source>
        <strain evidence="3 4">2789STDY5834921</strain>
    </source>
</reference>
<protein>
    <submittedName>
        <fullName evidence="3">Transcriptional repressor DicA</fullName>
    </submittedName>
</protein>
<dbReference type="RefSeq" id="WP_055056618.1">
    <property type="nucleotide sequence ID" value="NZ_CZBA01000018.1"/>
</dbReference>
<sequence length="201" mass="23194">MTTGEKIRYFRTSHELTQEQLASQSGLSISALQKYESDERKPKPEQLLKISDALGISINIFMDFDIRTVSDLFSLLFRMEEQANLRFYKDTTTDTVGIYFENEYITEKISSYAEMLREIDSMNPSHQELMHTKIQNELLNDNTSIQEVSVITSSSHKDAVSSLAVEEKLLDIISDCTPAEREQILDALTFFKNWMRTAKEK</sequence>
<dbReference type="Proteomes" id="UP000095413">
    <property type="component" value="Unassembled WGS sequence"/>
</dbReference>
<dbReference type="InterPro" id="IPR050807">
    <property type="entry name" value="TransReg_Diox_bact_type"/>
</dbReference>
<evidence type="ECO:0000259" key="2">
    <source>
        <dbReference type="PROSITE" id="PS50943"/>
    </source>
</evidence>
<dbReference type="PROSITE" id="PS50943">
    <property type="entry name" value="HTH_CROC1"/>
    <property type="match status" value="1"/>
</dbReference>
<dbReference type="Pfam" id="PF01381">
    <property type="entry name" value="HTH_3"/>
    <property type="match status" value="1"/>
</dbReference>
<dbReference type="PANTHER" id="PTHR46797:SF1">
    <property type="entry name" value="METHYLPHOSPHONATE SYNTHASE"/>
    <property type="match status" value="1"/>
</dbReference>
<dbReference type="EMBL" id="CZBA01000018">
    <property type="protein sequence ID" value="CUP84427.1"/>
    <property type="molecule type" value="Genomic_DNA"/>
</dbReference>
<name>A0A174RKT8_9FIRM</name>
<evidence type="ECO:0000256" key="1">
    <source>
        <dbReference type="ARBA" id="ARBA00023125"/>
    </source>
</evidence>
<dbReference type="GO" id="GO:0005829">
    <property type="term" value="C:cytosol"/>
    <property type="evidence" value="ECO:0007669"/>
    <property type="project" value="TreeGrafter"/>
</dbReference>
<dbReference type="AlphaFoldDB" id="A0A174RKT8"/>
<feature type="domain" description="HTH cro/C1-type" evidence="2">
    <location>
        <begin position="7"/>
        <end position="61"/>
    </location>
</feature>
<accession>A0A174RKT8</accession>
<dbReference type="GeneID" id="96229488"/>
<proteinExistence type="predicted"/>
<dbReference type="InterPro" id="IPR001387">
    <property type="entry name" value="Cro/C1-type_HTH"/>
</dbReference>
<organism evidence="3 4">
    <name type="scientific">Blautia obeum</name>
    <dbReference type="NCBI Taxonomy" id="40520"/>
    <lineage>
        <taxon>Bacteria</taxon>
        <taxon>Bacillati</taxon>
        <taxon>Bacillota</taxon>
        <taxon>Clostridia</taxon>
        <taxon>Lachnospirales</taxon>
        <taxon>Lachnospiraceae</taxon>
        <taxon>Blautia</taxon>
    </lineage>
</organism>
<dbReference type="PANTHER" id="PTHR46797">
    <property type="entry name" value="HTH-TYPE TRANSCRIPTIONAL REGULATOR"/>
    <property type="match status" value="1"/>
</dbReference>
<dbReference type="SMART" id="SM00530">
    <property type="entry name" value="HTH_XRE"/>
    <property type="match status" value="1"/>
</dbReference>